<dbReference type="GeneID" id="20315357"/>
<gene>
    <name evidence="1" type="ORF">T265_01169</name>
</gene>
<dbReference type="RefSeq" id="XP_009163394.1">
    <property type="nucleotide sequence ID" value="XM_009165130.1"/>
</dbReference>
<dbReference type="AlphaFoldDB" id="A0A074ZZJ1"/>
<organism evidence="1 2">
    <name type="scientific">Opisthorchis viverrini</name>
    <name type="common">Southeast Asian liver fluke</name>
    <dbReference type="NCBI Taxonomy" id="6198"/>
    <lineage>
        <taxon>Eukaryota</taxon>
        <taxon>Metazoa</taxon>
        <taxon>Spiralia</taxon>
        <taxon>Lophotrochozoa</taxon>
        <taxon>Platyhelminthes</taxon>
        <taxon>Trematoda</taxon>
        <taxon>Digenea</taxon>
        <taxon>Opisthorchiida</taxon>
        <taxon>Opisthorchiata</taxon>
        <taxon>Opisthorchiidae</taxon>
        <taxon>Opisthorchis</taxon>
    </lineage>
</organism>
<name>A0A074ZZJ1_OPIVI</name>
<accession>A0A074ZZJ1</accession>
<evidence type="ECO:0000313" key="1">
    <source>
        <dbReference type="EMBL" id="KER32883.1"/>
    </source>
</evidence>
<sequence length="64" mass="7367">MDGKLQCTCCRLKLQVGQELSRAGSTLEMVQPTEEVSIDWKFLQRPNNIVMEREKTKDTPEGIR</sequence>
<reference evidence="1 2" key="1">
    <citation type="submission" date="2013-11" db="EMBL/GenBank/DDBJ databases">
        <title>Opisthorchis viverrini - life in the bile duct.</title>
        <authorList>
            <person name="Young N.D."/>
            <person name="Nagarajan N."/>
            <person name="Lin S.J."/>
            <person name="Korhonen P.K."/>
            <person name="Jex A.R."/>
            <person name="Hall R.S."/>
            <person name="Safavi-Hemami H."/>
            <person name="Kaewkong W."/>
            <person name="Bertrand D."/>
            <person name="Gao S."/>
            <person name="Seet Q."/>
            <person name="Wongkham S."/>
            <person name="Teh B.T."/>
            <person name="Wongkham C."/>
            <person name="Intapan P.M."/>
            <person name="Maleewong W."/>
            <person name="Yang X."/>
            <person name="Hu M."/>
            <person name="Wang Z."/>
            <person name="Hofmann A."/>
            <person name="Sternberg P.W."/>
            <person name="Tan P."/>
            <person name="Wang J."/>
            <person name="Gasser R.B."/>
        </authorList>
    </citation>
    <scope>NUCLEOTIDE SEQUENCE [LARGE SCALE GENOMIC DNA]</scope>
</reference>
<proteinExistence type="predicted"/>
<protein>
    <submittedName>
        <fullName evidence="1">Uncharacterized protein</fullName>
    </submittedName>
</protein>
<dbReference type="EMBL" id="KL596630">
    <property type="protein sequence ID" value="KER32883.1"/>
    <property type="molecule type" value="Genomic_DNA"/>
</dbReference>
<dbReference type="CTD" id="20315357"/>
<evidence type="ECO:0000313" key="2">
    <source>
        <dbReference type="Proteomes" id="UP000054324"/>
    </source>
</evidence>
<dbReference type="Proteomes" id="UP000054324">
    <property type="component" value="Unassembled WGS sequence"/>
</dbReference>
<dbReference type="KEGG" id="ovi:T265_01169"/>
<keyword evidence="2" id="KW-1185">Reference proteome</keyword>